<evidence type="ECO:0000256" key="2">
    <source>
        <dbReference type="ARBA" id="ARBA00022485"/>
    </source>
</evidence>
<dbReference type="PROSITE" id="PS51918">
    <property type="entry name" value="RADICAL_SAM"/>
    <property type="match status" value="1"/>
</dbReference>
<protein>
    <submittedName>
        <fullName evidence="8">2-iminoacetate synthase ThiH</fullName>
        <ecNumber evidence="8">4.1.99.19</ecNumber>
    </submittedName>
</protein>
<keyword evidence="9" id="KW-1185">Reference proteome</keyword>
<proteinExistence type="predicted"/>
<dbReference type="SFLD" id="SFLDG01060">
    <property type="entry name" value="BATS_domain_containing"/>
    <property type="match status" value="1"/>
</dbReference>
<organism evidence="8 9">
    <name type="scientific">Deferribacter autotrophicus</name>
    <dbReference type="NCBI Taxonomy" id="500465"/>
    <lineage>
        <taxon>Bacteria</taxon>
        <taxon>Pseudomonadati</taxon>
        <taxon>Deferribacterota</taxon>
        <taxon>Deferribacteres</taxon>
        <taxon>Deferribacterales</taxon>
        <taxon>Deferribacteraceae</taxon>
        <taxon>Deferribacter</taxon>
    </lineage>
</organism>
<keyword evidence="2" id="KW-0004">4Fe-4S</keyword>
<dbReference type="GO" id="GO:0036355">
    <property type="term" value="F:2-iminoacetate synthase activity"/>
    <property type="evidence" value="ECO:0007669"/>
    <property type="project" value="UniProtKB-EC"/>
</dbReference>
<dbReference type="EC" id="4.1.99.19" evidence="8"/>
<keyword evidence="5" id="KW-0408">Iron</keyword>
<dbReference type="GO" id="GO:0051539">
    <property type="term" value="F:4 iron, 4 sulfur cluster binding"/>
    <property type="evidence" value="ECO:0007669"/>
    <property type="project" value="UniProtKB-KW"/>
</dbReference>
<dbReference type="SFLD" id="SFLDS00029">
    <property type="entry name" value="Radical_SAM"/>
    <property type="match status" value="1"/>
</dbReference>
<dbReference type="Pfam" id="PF06968">
    <property type="entry name" value="BATS"/>
    <property type="match status" value="1"/>
</dbReference>
<dbReference type="Pfam" id="PF04055">
    <property type="entry name" value="Radical_SAM"/>
    <property type="match status" value="1"/>
</dbReference>
<evidence type="ECO:0000256" key="4">
    <source>
        <dbReference type="ARBA" id="ARBA00022723"/>
    </source>
</evidence>
<feature type="domain" description="Radical SAM core" evidence="7">
    <location>
        <begin position="70"/>
        <end position="289"/>
    </location>
</feature>
<dbReference type="InterPro" id="IPR013785">
    <property type="entry name" value="Aldolase_TIM"/>
</dbReference>
<accession>A0A5A8F5G8</accession>
<dbReference type="AlphaFoldDB" id="A0A5A8F5G8"/>
<dbReference type="SUPFAM" id="SSF102114">
    <property type="entry name" value="Radical SAM enzymes"/>
    <property type="match status" value="1"/>
</dbReference>
<dbReference type="Proteomes" id="UP000322876">
    <property type="component" value="Unassembled WGS sequence"/>
</dbReference>
<reference evidence="8 9" key="1">
    <citation type="submission" date="2019-06" db="EMBL/GenBank/DDBJ databases">
        <title>Genomic insights into carbon and energy metabolism of Deferribacter autotrophicus revealed new metabolic traits in the phylum Deferribacteres.</title>
        <authorList>
            <person name="Slobodkin A.I."/>
            <person name="Slobodkina G.B."/>
            <person name="Allioux M."/>
            <person name="Alain K."/>
            <person name="Jebbar M."/>
            <person name="Shadrin V."/>
            <person name="Kublanov I.V."/>
            <person name="Toshchakov S.V."/>
            <person name="Bonch-Osmolovskaya E.A."/>
        </authorList>
    </citation>
    <scope>NUCLEOTIDE SEQUENCE [LARGE SCALE GENOMIC DNA]</scope>
    <source>
        <strain evidence="8 9">SL50</strain>
    </source>
</reference>
<dbReference type="InterPro" id="IPR034428">
    <property type="entry name" value="ThiH/NoCL/HydG-like"/>
</dbReference>
<dbReference type="InterPro" id="IPR058240">
    <property type="entry name" value="rSAM_sf"/>
</dbReference>
<evidence type="ECO:0000256" key="1">
    <source>
        <dbReference type="ARBA" id="ARBA00001966"/>
    </source>
</evidence>
<dbReference type="SFLD" id="SFLDF00301">
    <property type="entry name" value="2-iminoacetate_synthase_(ThiH)"/>
    <property type="match status" value="1"/>
</dbReference>
<keyword evidence="8" id="KW-0456">Lyase</keyword>
<evidence type="ECO:0000259" key="7">
    <source>
        <dbReference type="PROSITE" id="PS51918"/>
    </source>
</evidence>
<dbReference type="OrthoDB" id="9801120at2"/>
<dbReference type="Gene3D" id="3.20.20.70">
    <property type="entry name" value="Aldolase class I"/>
    <property type="match status" value="1"/>
</dbReference>
<evidence type="ECO:0000313" key="8">
    <source>
        <dbReference type="EMBL" id="KAA0258940.1"/>
    </source>
</evidence>
<dbReference type="NCBIfam" id="TIGR02351">
    <property type="entry name" value="thiH"/>
    <property type="match status" value="1"/>
</dbReference>
<dbReference type="CDD" id="cd01335">
    <property type="entry name" value="Radical_SAM"/>
    <property type="match status" value="1"/>
</dbReference>
<dbReference type="EMBL" id="VFJB01000003">
    <property type="protein sequence ID" value="KAA0258940.1"/>
    <property type="molecule type" value="Genomic_DNA"/>
</dbReference>
<comment type="cofactor">
    <cofactor evidence="1">
        <name>[4Fe-4S] cluster</name>
        <dbReference type="ChEBI" id="CHEBI:49883"/>
    </cofactor>
</comment>
<evidence type="ECO:0000256" key="3">
    <source>
        <dbReference type="ARBA" id="ARBA00022691"/>
    </source>
</evidence>
<keyword evidence="3" id="KW-0949">S-adenosyl-L-methionine</keyword>
<sequence length="375" mass="42868">MSFYDIYKHYDWDEIKNFIYSRDETDIISTLGKQHLTDEDFATLLSPAAEKYIEEMAQTAHKITVMRFGKTIKLYAPLYLSNVCTNSCIYCGFNVHNKIPRITLNEDEIEVEAKAVSDTGIKHILLLTGEAPKIANIDYLKKATEICSKYFSSIGIEIYPLDIEGYKTLVDAGVDLLTIYQETYNRKTYNEVHLAGKKKDFLWRLETPERGAAAGLRTVGIGALMGLDDFRVEEFFVGIHAKYLMKKYWKTHFTVSFPRIRKAEGCYAPRCYVSDKNLVQSIVAMRMFLHDVGIVISTREPAWLRDNLIPLGVTQMSAGSKTEPGGYALHEDEKAEQFHIEDNRPVNEIINVIRSKGYDPVLKDWDRAFVQPVSV</sequence>
<dbReference type="PANTHER" id="PTHR43583">
    <property type="entry name" value="2-IMINOACETATE SYNTHASE"/>
    <property type="match status" value="1"/>
</dbReference>
<dbReference type="SMART" id="SM00876">
    <property type="entry name" value="BATS"/>
    <property type="match status" value="1"/>
</dbReference>
<dbReference type="InterPro" id="IPR007197">
    <property type="entry name" value="rSAM"/>
</dbReference>
<dbReference type="PANTHER" id="PTHR43583:SF1">
    <property type="entry name" value="2-IMINOACETATE SYNTHASE"/>
    <property type="match status" value="1"/>
</dbReference>
<evidence type="ECO:0000256" key="5">
    <source>
        <dbReference type="ARBA" id="ARBA00023004"/>
    </source>
</evidence>
<name>A0A5A8F5G8_9BACT</name>
<dbReference type="RefSeq" id="WP_149265700.1">
    <property type="nucleotide sequence ID" value="NZ_VFJB01000003.1"/>
</dbReference>
<dbReference type="InterPro" id="IPR010722">
    <property type="entry name" value="BATS_dom"/>
</dbReference>
<comment type="caution">
    <text evidence="8">The sequence shown here is derived from an EMBL/GenBank/DDBJ whole genome shotgun (WGS) entry which is preliminary data.</text>
</comment>
<keyword evidence="4" id="KW-0479">Metal-binding</keyword>
<dbReference type="GO" id="GO:0005506">
    <property type="term" value="F:iron ion binding"/>
    <property type="evidence" value="ECO:0007669"/>
    <property type="project" value="InterPro"/>
</dbReference>
<evidence type="ECO:0000313" key="9">
    <source>
        <dbReference type="Proteomes" id="UP000322876"/>
    </source>
</evidence>
<evidence type="ECO:0000256" key="6">
    <source>
        <dbReference type="ARBA" id="ARBA00023014"/>
    </source>
</evidence>
<gene>
    <name evidence="8" type="primary">thiH</name>
    <name evidence="8" type="ORF">FHQ18_03050</name>
</gene>
<dbReference type="SFLD" id="SFLDG01081">
    <property type="entry name" value="cleavage_of_the_Ca-Cb_bond_in"/>
    <property type="match status" value="1"/>
</dbReference>
<keyword evidence="6" id="KW-0411">Iron-sulfur</keyword>
<dbReference type="InterPro" id="IPR012726">
    <property type="entry name" value="ThiH"/>
</dbReference>